<keyword evidence="2" id="KW-1133">Transmembrane helix</keyword>
<dbReference type="PANTHER" id="PTHR14969">
    <property type="entry name" value="SPHINGOSINE-1-PHOSPHATE PHOSPHOHYDROLASE"/>
    <property type="match status" value="1"/>
</dbReference>
<dbReference type="Pfam" id="PF01569">
    <property type="entry name" value="PAP2"/>
    <property type="match status" value="1"/>
</dbReference>
<evidence type="ECO:0000256" key="1">
    <source>
        <dbReference type="SAM" id="MobiDB-lite"/>
    </source>
</evidence>
<dbReference type="GO" id="GO:0050380">
    <property type="term" value="F:undecaprenyl-diphosphatase activity"/>
    <property type="evidence" value="ECO:0007669"/>
    <property type="project" value="UniProtKB-EC"/>
</dbReference>
<feature type="transmembrane region" description="Helical" evidence="2">
    <location>
        <begin position="118"/>
        <end position="134"/>
    </location>
</feature>
<organism evidence="4 5">
    <name type="scientific">Candidatus Thermoflexus japonica</name>
    <dbReference type="NCBI Taxonomy" id="2035417"/>
    <lineage>
        <taxon>Bacteria</taxon>
        <taxon>Bacillati</taxon>
        <taxon>Chloroflexota</taxon>
        <taxon>Thermoflexia</taxon>
        <taxon>Thermoflexales</taxon>
        <taxon>Thermoflexaceae</taxon>
        <taxon>Thermoflexus</taxon>
    </lineage>
</organism>
<feature type="region of interest" description="Disordered" evidence="1">
    <location>
        <begin position="87"/>
        <end position="112"/>
    </location>
</feature>
<feature type="transmembrane region" description="Helical" evidence="2">
    <location>
        <begin position="50"/>
        <end position="69"/>
    </location>
</feature>
<feature type="transmembrane region" description="Helical" evidence="2">
    <location>
        <begin position="187"/>
        <end position="210"/>
    </location>
</feature>
<evidence type="ECO:0000313" key="5">
    <source>
        <dbReference type="Proteomes" id="UP000236642"/>
    </source>
</evidence>
<dbReference type="EC" id="3.6.1.27" evidence="4"/>
<name>A0A2H5Y9U5_9CHLR</name>
<dbReference type="Proteomes" id="UP000236642">
    <property type="component" value="Unassembled WGS sequence"/>
</dbReference>
<feature type="compositionally biased region" description="Polar residues" evidence="1">
    <location>
        <begin position="101"/>
        <end position="110"/>
    </location>
</feature>
<dbReference type="Gene3D" id="1.20.144.10">
    <property type="entry name" value="Phosphatidic acid phosphatase type 2/haloperoxidase"/>
    <property type="match status" value="1"/>
</dbReference>
<protein>
    <submittedName>
        <fullName evidence="4">Undecaprenyl-diphosphatase YbjG</fullName>
        <ecNumber evidence="4">3.6.1.27</ecNumber>
    </submittedName>
</protein>
<keyword evidence="2" id="KW-0812">Transmembrane</keyword>
<dbReference type="AlphaFoldDB" id="A0A2H5Y9U5"/>
<feature type="transmembrane region" description="Helical" evidence="2">
    <location>
        <begin position="154"/>
        <end position="175"/>
    </location>
</feature>
<dbReference type="InterPro" id="IPR036938">
    <property type="entry name" value="PAP2/HPO_sf"/>
</dbReference>
<dbReference type="InterPro" id="IPR000326">
    <property type="entry name" value="PAP2/HPO"/>
</dbReference>
<accession>A0A2H5Y9U5</accession>
<keyword evidence="4" id="KW-0378">Hydrolase</keyword>
<feature type="compositionally biased region" description="Low complexity" evidence="1">
    <location>
        <begin position="87"/>
        <end position="100"/>
    </location>
</feature>
<evidence type="ECO:0000256" key="2">
    <source>
        <dbReference type="SAM" id="Phobius"/>
    </source>
</evidence>
<dbReference type="PANTHER" id="PTHR14969:SF13">
    <property type="entry name" value="AT30094P"/>
    <property type="match status" value="1"/>
</dbReference>
<dbReference type="SMART" id="SM00014">
    <property type="entry name" value="acidPPc"/>
    <property type="match status" value="1"/>
</dbReference>
<evidence type="ECO:0000259" key="3">
    <source>
        <dbReference type="SMART" id="SM00014"/>
    </source>
</evidence>
<comment type="caution">
    <text evidence="4">The sequence shown here is derived from an EMBL/GenBank/DDBJ whole genome shotgun (WGS) entry which is preliminary data.</text>
</comment>
<keyword evidence="2" id="KW-0472">Membrane</keyword>
<reference evidence="5" key="1">
    <citation type="submission" date="2017-09" db="EMBL/GenBank/DDBJ databases">
        <title>Metaegenomics of thermophilic ammonia-oxidizing enrichment culture.</title>
        <authorList>
            <person name="Kato S."/>
            <person name="Suzuki K."/>
        </authorList>
    </citation>
    <scope>NUCLEOTIDE SEQUENCE [LARGE SCALE GENOMIC DNA]</scope>
</reference>
<feature type="transmembrane region" description="Helical" evidence="2">
    <location>
        <begin position="20"/>
        <end position="38"/>
    </location>
</feature>
<dbReference type="SUPFAM" id="SSF48317">
    <property type="entry name" value="Acid phosphatase/Vanadium-dependent haloperoxidase"/>
    <property type="match status" value="1"/>
</dbReference>
<gene>
    <name evidence="4" type="primary">ybjG</name>
    <name evidence="4" type="ORF">HRbin22_02492</name>
</gene>
<dbReference type="EMBL" id="BEHY01000130">
    <property type="protein sequence ID" value="GBD10225.1"/>
    <property type="molecule type" value="Genomic_DNA"/>
</dbReference>
<feature type="transmembrane region" description="Helical" evidence="2">
    <location>
        <begin position="280"/>
        <end position="298"/>
    </location>
</feature>
<proteinExistence type="predicted"/>
<sequence length="323" mass="34505">MILLRWGHVSASRRLQIGGALLLLGSGIGFFAGVPEIWTPGPAGTELSAMAGLAILGSWAVFRAWLTLAPSFPGGKRTRWPGTPSLLSSSGGTDLGGAATIRSSSKTQNPGRRAGTRWIRWGIAIAVILAVWRWDVPLFFAMNRYVGRTPGVDMLARLLINDYAVPTALAMLAWAMWLTGDPARQAAVLRAILTVPMSGLILEAMNALYFRPRPFTDYEVNLLFYHPSDSSFPSNAATVAWAIAVSLWTGDPNVGRVGMLLAAGISWARVYGGVHYPLDVIAGALLGAALGLGAARCLQEWSIGLARRIGRYLSLPERPGGSP</sequence>
<evidence type="ECO:0000313" key="4">
    <source>
        <dbReference type="EMBL" id="GBD10225.1"/>
    </source>
</evidence>
<feature type="domain" description="Phosphatidic acid phosphatase type 2/haloperoxidase" evidence="3">
    <location>
        <begin position="187"/>
        <end position="295"/>
    </location>
</feature>